<feature type="compositionally biased region" description="Basic and acidic residues" evidence="1">
    <location>
        <begin position="239"/>
        <end position="249"/>
    </location>
</feature>
<feature type="compositionally biased region" description="Polar residues" evidence="1">
    <location>
        <begin position="725"/>
        <end position="734"/>
    </location>
</feature>
<feature type="compositionally biased region" description="Polar residues" evidence="1">
    <location>
        <begin position="199"/>
        <end position="216"/>
    </location>
</feature>
<keyword evidence="3" id="KW-1185">Reference proteome</keyword>
<feature type="region of interest" description="Disordered" evidence="1">
    <location>
        <begin position="762"/>
        <end position="789"/>
    </location>
</feature>
<comment type="caution">
    <text evidence="2">The sequence shown here is derived from an EMBL/GenBank/DDBJ whole genome shotgun (WGS) entry which is preliminary data.</text>
</comment>
<name>A0A5J4P0C7_9TREM</name>
<evidence type="ECO:0000313" key="3">
    <source>
        <dbReference type="Proteomes" id="UP000324629"/>
    </source>
</evidence>
<dbReference type="Proteomes" id="UP000324629">
    <property type="component" value="Unassembled WGS sequence"/>
</dbReference>
<feature type="region of interest" description="Disordered" evidence="1">
    <location>
        <begin position="376"/>
        <end position="431"/>
    </location>
</feature>
<feature type="region of interest" description="Disordered" evidence="1">
    <location>
        <begin position="199"/>
        <end position="256"/>
    </location>
</feature>
<sequence>MSSASVQYSLSYDTLSDSTLIPKGAGSNIGCINAIADPPVSPKNCEQSVGLPDCERSYLSESGTRHQSHFQSEKCFKEVLIDGFSILSFHTKDDLVSYVQRFEADRPQHQLDNASAVEKSKRSRRIGTTSGSATCKRRTKVGLYNHNHILSGDAAVDLLPTDNAPEGITGRVSANLPCGLQNGCLPNGVVHSSVHRTVNMTTKPDSPLATTGPTTPSDHHSVRFSRSRQSDPCSSVSHTDSDLSTRNRYSDASASRVPAAVTIHSQRMSPDDHCLFSPLAGSMLSTVADCHLTPLTTTWNNHTPHAAHLPSSDRWLPPKPNHSDGSLLQMSPDSASAVPDVGSGTHFVTSATSVTRPSPCHQFSVAALTKELVKQTTETATADSPRRSSTGAFPSVHSPTNRFFNRCQLTPRSSTDLDGSHEFARSSNSSSIVRTTYERIPLSTPTAVCSHHSTASASSVSHNNLSCQLPNGMPNLCHQTQMKLDSHQSRGCPSKLPSTPSQSGSLTNRSPSISSPSISSPVQSRCRPSLATSKGISLSNMSTTKGSKIISSEPATTITPSAAGTEFPNSRMLQQLMGIDADTAERLFNDIRFTELYSLTMATLAGVEAKNHISNSKPVLSNGLTDDKVAKSDDGKVLRSSMCSFTSGSGSILSSTSISKSNMNFTGSYANGHNNSGPHSVDRGSLSAVDALTRTQNLLHAAYSDRELINRITQLGHKNHHHQTHNISSRSGQHPDNVPINPFPMFPLPTGLPPPPPLTAGCPSSEPASDAYGPVRVPPASRRDPLLRVPPPPPLYTVNQQPGHSLSNVVAANTFVPPTPLAATPQMFGPRNRTQWESYFKRTLSAIHTGEFNPIDRQDSDMHLEIPPTSIYPATALTTRQSVVPHSAVPVSTGPRSLAPSPQLAPHPHTVAITTQPSRLSARFGTVEQTKRHLGTLYRPYHIGRACGRWADAHVRIANYILLQKSLSVSQRTHKFSNSGSGVSFIPKFAPIRPVVRPLSVAPPRPIMVPWSSSGSSISNCFAPTIQTKTSVVSTTSSFDSRNMTVQLTPAPPFASADRMDEKREPTLHTPQISSSQTPSTEILEMFWQSALQKWYSQSNPLLPGHFAPPLTSSSVNALHSFLGLNPVDTKQSMSHVTADRRITTESSLAAMFPPCSLSSLPTSSFGPSLHLPLGSEVKRRRIEAPSAQHLLPPSRPELSVSHPMYSLPLLARMPHPTELLIPGPHKQDILKATANLMNGYHMPEVYTNPHQIGLGYLNSDTDRSNMLETGLKLASQSSHLATIHPW</sequence>
<feature type="region of interest" description="Disordered" evidence="1">
    <location>
        <begin position="719"/>
        <end position="738"/>
    </location>
</feature>
<accession>A0A5J4P0C7</accession>
<feature type="compositionally biased region" description="Polar residues" evidence="1">
    <location>
        <begin position="496"/>
        <end position="509"/>
    </location>
</feature>
<proteinExistence type="predicted"/>
<organism evidence="2 3">
    <name type="scientific">Paragonimus westermani</name>
    <dbReference type="NCBI Taxonomy" id="34504"/>
    <lineage>
        <taxon>Eukaryota</taxon>
        <taxon>Metazoa</taxon>
        <taxon>Spiralia</taxon>
        <taxon>Lophotrochozoa</taxon>
        <taxon>Platyhelminthes</taxon>
        <taxon>Trematoda</taxon>
        <taxon>Digenea</taxon>
        <taxon>Plagiorchiida</taxon>
        <taxon>Troglotremata</taxon>
        <taxon>Troglotrematidae</taxon>
        <taxon>Paragonimus</taxon>
    </lineage>
</organism>
<dbReference type="EMBL" id="QNGE01000332">
    <property type="protein sequence ID" value="KAA3680880.1"/>
    <property type="molecule type" value="Genomic_DNA"/>
</dbReference>
<evidence type="ECO:0000256" key="1">
    <source>
        <dbReference type="SAM" id="MobiDB-lite"/>
    </source>
</evidence>
<feature type="compositionally biased region" description="Polar residues" evidence="1">
    <location>
        <begin position="376"/>
        <end position="417"/>
    </location>
</feature>
<protein>
    <submittedName>
        <fullName evidence="2">Uncharacterized protein</fullName>
    </submittedName>
</protein>
<feature type="region of interest" description="Disordered" evidence="1">
    <location>
        <begin position="482"/>
        <end position="538"/>
    </location>
</feature>
<feature type="compositionally biased region" description="Low complexity" evidence="1">
    <location>
        <begin position="510"/>
        <end position="521"/>
    </location>
</feature>
<evidence type="ECO:0000313" key="2">
    <source>
        <dbReference type="EMBL" id="KAA3680880.1"/>
    </source>
</evidence>
<reference evidence="2 3" key="1">
    <citation type="journal article" date="2019" name="Gigascience">
        <title>Whole-genome sequence of the oriental lung fluke Paragonimus westermani.</title>
        <authorList>
            <person name="Oey H."/>
            <person name="Zakrzewski M."/>
            <person name="Narain K."/>
            <person name="Devi K.R."/>
            <person name="Agatsuma T."/>
            <person name="Nawaratna S."/>
            <person name="Gobert G.N."/>
            <person name="Jones M.K."/>
            <person name="Ragan M.A."/>
            <person name="McManus D.P."/>
            <person name="Krause L."/>
        </authorList>
    </citation>
    <scope>NUCLEOTIDE SEQUENCE [LARGE SCALE GENOMIC DNA]</scope>
    <source>
        <strain evidence="2 3">IND2009</strain>
    </source>
</reference>
<gene>
    <name evidence="2" type="ORF">DEA37_0013942</name>
</gene>